<name>A0A640VNK9_9RHOB</name>
<evidence type="ECO:0000313" key="3">
    <source>
        <dbReference type="Proteomes" id="UP000436522"/>
    </source>
</evidence>
<accession>A0A640VNK9</accession>
<dbReference type="RefSeq" id="WP_159975134.1">
    <property type="nucleotide sequence ID" value="NZ_BLIV01000002.1"/>
</dbReference>
<feature type="chain" id="PRO_5024915375" evidence="1">
    <location>
        <begin position="21"/>
        <end position="158"/>
    </location>
</feature>
<gene>
    <name evidence="2" type="ORF">So717_10050</name>
</gene>
<dbReference type="Proteomes" id="UP000436522">
    <property type="component" value="Unassembled WGS sequence"/>
</dbReference>
<comment type="caution">
    <text evidence="2">The sequence shown here is derived from an EMBL/GenBank/DDBJ whole genome shotgun (WGS) entry which is preliminary data.</text>
</comment>
<organism evidence="2 3">
    <name type="scientific">Roseobacter cerasinus</name>
    <dbReference type="NCBI Taxonomy" id="2602289"/>
    <lineage>
        <taxon>Bacteria</taxon>
        <taxon>Pseudomonadati</taxon>
        <taxon>Pseudomonadota</taxon>
        <taxon>Alphaproteobacteria</taxon>
        <taxon>Rhodobacterales</taxon>
        <taxon>Roseobacteraceae</taxon>
        <taxon>Roseobacter</taxon>
    </lineage>
</organism>
<dbReference type="AlphaFoldDB" id="A0A640VNK9"/>
<evidence type="ECO:0000313" key="2">
    <source>
        <dbReference type="EMBL" id="GFE49252.1"/>
    </source>
</evidence>
<reference evidence="2 3" key="1">
    <citation type="submission" date="2019-12" db="EMBL/GenBank/DDBJ databases">
        <title>Roseobacter cerasinus sp. nov., isolated from seawater around aquaculture.</title>
        <authorList>
            <person name="Muramatsu S."/>
            <person name="Takabe Y."/>
            <person name="Mori K."/>
            <person name="Takaichi S."/>
            <person name="Hanada S."/>
        </authorList>
    </citation>
    <scope>NUCLEOTIDE SEQUENCE [LARGE SCALE GENOMIC DNA]</scope>
    <source>
        <strain evidence="2 3">AI77</strain>
    </source>
</reference>
<keyword evidence="3" id="KW-1185">Reference proteome</keyword>
<evidence type="ECO:0000256" key="1">
    <source>
        <dbReference type="SAM" id="SignalP"/>
    </source>
</evidence>
<dbReference type="EMBL" id="BLIV01000002">
    <property type="protein sequence ID" value="GFE49252.1"/>
    <property type="molecule type" value="Genomic_DNA"/>
</dbReference>
<sequence>MLSRIVTLAAIALCAAPVGASPKVNMDCVEDIGAPGNCVPMVGCVGREGDYFTGRAIGWNKGTLDGQTRSGAMCSGGWEINEFTGQGHAAFECDNGTAGVATMTYQDMQTGTATGRGYTTDGDLLEIWSGHNIRRFLKDRDGSVEGNLTCGDVVVPVS</sequence>
<proteinExistence type="predicted"/>
<protein>
    <submittedName>
        <fullName evidence="2">Uncharacterized protein</fullName>
    </submittedName>
</protein>
<feature type="signal peptide" evidence="1">
    <location>
        <begin position="1"/>
        <end position="20"/>
    </location>
</feature>
<dbReference type="OrthoDB" id="7856755at2"/>
<keyword evidence="1" id="KW-0732">Signal</keyword>